<dbReference type="InterPro" id="IPR050660">
    <property type="entry name" value="NEK_Ser/Thr_kinase"/>
</dbReference>
<feature type="compositionally biased region" description="Polar residues" evidence="6">
    <location>
        <begin position="480"/>
        <end position="490"/>
    </location>
</feature>
<evidence type="ECO:0000256" key="6">
    <source>
        <dbReference type="SAM" id="MobiDB-lite"/>
    </source>
</evidence>
<evidence type="ECO:0000256" key="2">
    <source>
        <dbReference type="ARBA" id="ARBA00022679"/>
    </source>
</evidence>
<dbReference type="InterPro" id="IPR008271">
    <property type="entry name" value="Ser/Thr_kinase_AS"/>
</dbReference>
<dbReference type="OrthoDB" id="4062651at2759"/>
<dbReference type="GO" id="GO:0005524">
    <property type="term" value="F:ATP binding"/>
    <property type="evidence" value="ECO:0007669"/>
    <property type="project" value="UniProtKB-KW"/>
</dbReference>
<keyword evidence="9" id="KW-1185">Reference proteome</keyword>
<evidence type="ECO:0000313" key="9">
    <source>
        <dbReference type="Proteomes" id="UP000800093"/>
    </source>
</evidence>
<keyword evidence="4" id="KW-0418">Kinase</keyword>
<dbReference type="Gene3D" id="1.10.510.10">
    <property type="entry name" value="Transferase(Phosphotransferase) domain 1"/>
    <property type="match status" value="1"/>
</dbReference>
<evidence type="ECO:0000259" key="7">
    <source>
        <dbReference type="PROSITE" id="PS50011"/>
    </source>
</evidence>
<keyword evidence="3" id="KW-0547">Nucleotide-binding</keyword>
<evidence type="ECO:0000256" key="4">
    <source>
        <dbReference type="ARBA" id="ARBA00022777"/>
    </source>
</evidence>
<dbReference type="EC" id="2.7.11.1" evidence="1"/>
<dbReference type="PANTHER" id="PTHR43671:SF13">
    <property type="entry name" value="SERINE_THREONINE-PROTEIN KINASE NEK2"/>
    <property type="match status" value="1"/>
</dbReference>
<dbReference type="EMBL" id="ML986581">
    <property type="protein sequence ID" value="KAF2269647.1"/>
    <property type="molecule type" value="Genomic_DNA"/>
</dbReference>
<sequence length="608" mass="68632">MNTKHATFGENSLVESPRESLATPDRTKVSHEDHGIAVRNFSETFPDKPTPPKKGSGHKCTSIMSVSKFYQCQPCFCWFYGRDGANTQRIPKPEEDIPKFSERPLFWADQLSDPRSSSSHVYAMVCKSDHCSSDEKEYVAVKEVECSHDEGRNAALNELYLLSQLKHKHIIACVGGYFYDEQLCIIQYPVAKYNLAKFLQARSHYLQFKLGDEERERDYRAQIGTYFSCLCNTLRYLYDSGIKHRDVKPENILIDKENSIILTDFDRSRTNLKTLAKTEDATPCTVRYSCRQVCQGKPRDFSSDVFSLGCVFLEMANVMLGKQIREMYENLGITTSSGFELAYWESVQAGKVERWIGLLSDISREIKQDYDSSSVVSHSSGDYVLNANHLDTIKRMMSDDSSSRPKLDEVHQIFSTMRGICDECKAPNLAFTPTILERNGPPIPTSSRTTLHTTSITTALRHSGDKLEGRHSPDLPTIIETGQTPTSVRSSARLEEDPIEGISDPASRIAFQYGGKTRAVGESGTSHGAYPKLRQEGPSAGRLATSRDPHSEENKIDTNAEIRLWRPGKPTHVYTDVNAIPGHRVIQYDPEVEKFQVVPKEQIDFNYL</sequence>
<feature type="compositionally biased region" description="Polar residues" evidence="6">
    <location>
        <begin position="1"/>
        <end position="14"/>
    </location>
</feature>
<dbReference type="Pfam" id="PF00069">
    <property type="entry name" value="Pkinase"/>
    <property type="match status" value="1"/>
</dbReference>
<dbReference type="GO" id="GO:0004674">
    <property type="term" value="F:protein serine/threonine kinase activity"/>
    <property type="evidence" value="ECO:0007669"/>
    <property type="project" value="UniProtKB-EC"/>
</dbReference>
<feature type="region of interest" description="Disordered" evidence="6">
    <location>
        <begin position="1"/>
        <end position="33"/>
    </location>
</feature>
<dbReference type="InterPro" id="IPR000719">
    <property type="entry name" value="Prot_kinase_dom"/>
</dbReference>
<dbReference type="CDD" id="cd00180">
    <property type="entry name" value="PKc"/>
    <property type="match status" value="1"/>
</dbReference>
<gene>
    <name evidence="8" type="ORF">CC78DRAFT_539591</name>
</gene>
<dbReference type="Gene3D" id="3.30.200.20">
    <property type="entry name" value="Phosphorylase Kinase, domain 1"/>
    <property type="match status" value="1"/>
</dbReference>
<reference evidence="9" key="1">
    <citation type="journal article" date="2020" name="Stud. Mycol.">
        <title>101 Dothideomycetes genomes: A test case for predicting lifestyles and emergence of pathogens.</title>
        <authorList>
            <person name="Haridas S."/>
            <person name="Albert R."/>
            <person name="Binder M."/>
            <person name="Bloem J."/>
            <person name="LaButti K."/>
            <person name="Salamov A."/>
            <person name="Andreopoulos B."/>
            <person name="Baker S."/>
            <person name="Barry K."/>
            <person name="Bills G."/>
            <person name="Bluhm B."/>
            <person name="Cannon C."/>
            <person name="Castanera R."/>
            <person name="Culley D."/>
            <person name="Daum C."/>
            <person name="Ezra D."/>
            <person name="Gonzalez J."/>
            <person name="Henrissat B."/>
            <person name="Kuo A."/>
            <person name="Liang C."/>
            <person name="Lipzen A."/>
            <person name="Lutzoni F."/>
            <person name="Magnuson J."/>
            <person name="Mondo S."/>
            <person name="Nolan M."/>
            <person name="Ohm R."/>
            <person name="Pangilinan J."/>
            <person name="Park H.-J."/>
            <person name="Ramirez L."/>
            <person name="Alfaro M."/>
            <person name="Sun H."/>
            <person name="Tritt A."/>
            <person name="Yoshinaga Y."/>
            <person name="Zwiers L.-H."/>
            <person name="Turgeon B."/>
            <person name="Goodwin S."/>
            <person name="Spatafora J."/>
            <person name="Crous P."/>
            <person name="Grigoriev I."/>
        </authorList>
    </citation>
    <scope>NUCLEOTIDE SEQUENCE [LARGE SCALE GENOMIC DNA]</scope>
    <source>
        <strain evidence="9">CBS 304.66</strain>
    </source>
</reference>
<evidence type="ECO:0000313" key="8">
    <source>
        <dbReference type="EMBL" id="KAF2269647.1"/>
    </source>
</evidence>
<keyword evidence="2" id="KW-0808">Transferase</keyword>
<protein>
    <recommendedName>
        <fullName evidence="1">non-specific serine/threonine protein kinase</fullName>
        <ecNumber evidence="1">2.7.11.1</ecNumber>
    </recommendedName>
</protein>
<keyword evidence="5" id="KW-0067">ATP-binding</keyword>
<dbReference type="SMART" id="SM00220">
    <property type="entry name" value="S_TKc"/>
    <property type="match status" value="1"/>
</dbReference>
<organism evidence="8 9">
    <name type="scientific">Lojkania enalia</name>
    <dbReference type="NCBI Taxonomy" id="147567"/>
    <lineage>
        <taxon>Eukaryota</taxon>
        <taxon>Fungi</taxon>
        <taxon>Dikarya</taxon>
        <taxon>Ascomycota</taxon>
        <taxon>Pezizomycotina</taxon>
        <taxon>Dothideomycetes</taxon>
        <taxon>Pleosporomycetidae</taxon>
        <taxon>Pleosporales</taxon>
        <taxon>Pleosporales incertae sedis</taxon>
        <taxon>Lojkania</taxon>
    </lineage>
</organism>
<accession>A0A9P4TPK7</accession>
<evidence type="ECO:0000256" key="3">
    <source>
        <dbReference type="ARBA" id="ARBA00022741"/>
    </source>
</evidence>
<proteinExistence type="predicted"/>
<feature type="compositionally biased region" description="Basic and acidic residues" evidence="6">
    <location>
        <begin position="463"/>
        <end position="473"/>
    </location>
</feature>
<comment type="caution">
    <text evidence="8">The sequence shown here is derived from an EMBL/GenBank/DDBJ whole genome shotgun (WGS) entry which is preliminary data.</text>
</comment>
<dbReference type="SUPFAM" id="SSF56112">
    <property type="entry name" value="Protein kinase-like (PK-like)"/>
    <property type="match status" value="1"/>
</dbReference>
<feature type="region of interest" description="Disordered" evidence="6">
    <location>
        <begin position="518"/>
        <end position="555"/>
    </location>
</feature>
<dbReference type="InterPro" id="IPR011009">
    <property type="entry name" value="Kinase-like_dom_sf"/>
</dbReference>
<dbReference type="PROSITE" id="PS50011">
    <property type="entry name" value="PROTEIN_KINASE_DOM"/>
    <property type="match status" value="1"/>
</dbReference>
<dbReference type="PROSITE" id="PS00108">
    <property type="entry name" value="PROTEIN_KINASE_ST"/>
    <property type="match status" value="1"/>
</dbReference>
<dbReference type="AlphaFoldDB" id="A0A9P4TPK7"/>
<evidence type="ECO:0000256" key="5">
    <source>
        <dbReference type="ARBA" id="ARBA00022840"/>
    </source>
</evidence>
<dbReference type="Proteomes" id="UP000800093">
    <property type="component" value="Unassembled WGS sequence"/>
</dbReference>
<feature type="region of interest" description="Disordered" evidence="6">
    <location>
        <begin position="463"/>
        <end position="492"/>
    </location>
</feature>
<feature type="domain" description="Protein kinase" evidence="7">
    <location>
        <begin position="111"/>
        <end position="414"/>
    </location>
</feature>
<feature type="compositionally biased region" description="Basic and acidic residues" evidence="6">
    <location>
        <begin position="545"/>
        <end position="555"/>
    </location>
</feature>
<evidence type="ECO:0000256" key="1">
    <source>
        <dbReference type="ARBA" id="ARBA00012513"/>
    </source>
</evidence>
<dbReference type="PANTHER" id="PTHR43671">
    <property type="entry name" value="SERINE/THREONINE-PROTEIN KINASE NEK"/>
    <property type="match status" value="1"/>
</dbReference>
<name>A0A9P4TPK7_9PLEO</name>